<dbReference type="Pfam" id="PF00392">
    <property type="entry name" value="GntR"/>
    <property type="match status" value="1"/>
</dbReference>
<dbReference type="SUPFAM" id="SSF46785">
    <property type="entry name" value="Winged helix' DNA-binding domain"/>
    <property type="match status" value="1"/>
</dbReference>
<evidence type="ECO:0000256" key="4">
    <source>
        <dbReference type="SAM" id="MobiDB-lite"/>
    </source>
</evidence>
<evidence type="ECO:0000313" key="7">
    <source>
        <dbReference type="Proteomes" id="UP000669179"/>
    </source>
</evidence>
<feature type="region of interest" description="Disordered" evidence="4">
    <location>
        <begin position="85"/>
        <end position="110"/>
    </location>
</feature>
<dbReference type="PANTHER" id="PTHR44846">
    <property type="entry name" value="MANNOSYL-D-GLYCERATE TRANSPORT/METABOLISM SYSTEM REPRESSOR MNGR-RELATED"/>
    <property type="match status" value="1"/>
</dbReference>
<proteinExistence type="predicted"/>
<dbReference type="CDD" id="cd07377">
    <property type="entry name" value="WHTH_GntR"/>
    <property type="match status" value="1"/>
</dbReference>
<gene>
    <name evidence="6" type="ORF">J4573_38675</name>
</gene>
<dbReference type="GO" id="GO:0003677">
    <property type="term" value="F:DNA binding"/>
    <property type="evidence" value="ECO:0007669"/>
    <property type="project" value="UniProtKB-KW"/>
</dbReference>
<dbReference type="InterPro" id="IPR011663">
    <property type="entry name" value="UTRA"/>
</dbReference>
<dbReference type="Proteomes" id="UP000669179">
    <property type="component" value="Unassembled WGS sequence"/>
</dbReference>
<evidence type="ECO:0000256" key="3">
    <source>
        <dbReference type="ARBA" id="ARBA00023163"/>
    </source>
</evidence>
<evidence type="ECO:0000313" key="6">
    <source>
        <dbReference type="EMBL" id="MBO2453071.1"/>
    </source>
</evidence>
<protein>
    <submittedName>
        <fullName evidence="6">GntR family transcriptional regulator</fullName>
    </submittedName>
</protein>
<dbReference type="GO" id="GO:0003700">
    <property type="term" value="F:DNA-binding transcription factor activity"/>
    <property type="evidence" value="ECO:0007669"/>
    <property type="project" value="InterPro"/>
</dbReference>
<accession>A0A939PI03</accession>
<dbReference type="SMART" id="SM00866">
    <property type="entry name" value="UTRA"/>
    <property type="match status" value="1"/>
</dbReference>
<dbReference type="Gene3D" id="1.10.10.10">
    <property type="entry name" value="Winged helix-like DNA-binding domain superfamily/Winged helix DNA-binding domain"/>
    <property type="match status" value="1"/>
</dbReference>
<comment type="caution">
    <text evidence="6">The sequence shown here is derived from an EMBL/GenBank/DDBJ whole genome shotgun (WGS) entry which is preliminary data.</text>
</comment>
<evidence type="ECO:0000256" key="2">
    <source>
        <dbReference type="ARBA" id="ARBA00023125"/>
    </source>
</evidence>
<dbReference type="Pfam" id="PF07702">
    <property type="entry name" value="UTRA"/>
    <property type="match status" value="1"/>
</dbReference>
<dbReference type="GO" id="GO:0045892">
    <property type="term" value="P:negative regulation of DNA-templated transcription"/>
    <property type="evidence" value="ECO:0007669"/>
    <property type="project" value="TreeGrafter"/>
</dbReference>
<dbReference type="InterPro" id="IPR036388">
    <property type="entry name" value="WH-like_DNA-bd_sf"/>
</dbReference>
<keyword evidence="2" id="KW-0238">DNA-binding</keyword>
<dbReference type="PROSITE" id="PS50949">
    <property type="entry name" value="HTH_GNTR"/>
    <property type="match status" value="1"/>
</dbReference>
<keyword evidence="7" id="KW-1185">Reference proteome</keyword>
<dbReference type="InterPro" id="IPR036390">
    <property type="entry name" value="WH_DNA-bd_sf"/>
</dbReference>
<feature type="non-terminal residue" evidence="6">
    <location>
        <position position="247"/>
    </location>
</feature>
<keyword evidence="1" id="KW-0805">Transcription regulation</keyword>
<dbReference type="EMBL" id="JAGEOJ010000018">
    <property type="protein sequence ID" value="MBO2453071.1"/>
    <property type="molecule type" value="Genomic_DNA"/>
</dbReference>
<sequence>MTQPAYLRIADDLRRQIVEGRLAPGARVPSRHALARQHGVSDRVAVEAVRLLVSEGYVESRSGSGTYVRERPSVRRLTRSWYRESRGRGSSPFRADMEVQGRAGKWRSSSETAKASPAIAERLGIGEGDPVMCTRYVFLADEQPVMSSTSWEPLELTRGTPIMFPEDGPHAGAGVVARMRAIGVDITTAEEIVTARTILAAEAELLDEPIGSIVQVIRRTYLGDRPVETADIIVPVDRYEVAYVIPV</sequence>
<reference evidence="6" key="1">
    <citation type="submission" date="2021-03" db="EMBL/GenBank/DDBJ databases">
        <authorList>
            <person name="Kanchanasin P."/>
            <person name="Saeng-In P."/>
            <person name="Phongsopitanun W."/>
            <person name="Yuki M."/>
            <person name="Kudo T."/>
            <person name="Ohkuma M."/>
            <person name="Tanasupawat S."/>
        </authorList>
    </citation>
    <scope>NUCLEOTIDE SEQUENCE</scope>
    <source>
        <strain evidence="6">GKU 128</strain>
    </source>
</reference>
<keyword evidence="3" id="KW-0804">Transcription</keyword>
<dbReference type="PANTHER" id="PTHR44846:SF17">
    <property type="entry name" value="GNTR-FAMILY TRANSCRIPTIONAL REGULATOR"/>
    <property type="match status" value="1"/>
</dbReference>
<dbReference type="AlphaFoldDB" id="A0A939PI03"/>
<dbReference type="InterPro" id="IPR028978">
    <property type="entry name" value="Chorismate_lyase_/UTRA_dom_sf"/>
</dbReference>
<evidence type="ECO:0000256" key="1">
    <source>
        <dbReference type="ARBA" id="ARBA00023015"/>
    </source>
</evidence>
<evidence type="ECO:0000259" key="5">
    <source>
        <dbReference type="PROSITE" id="PS50949"/>
    </source>
</evidence>
<dbReference type="SUPFAM" id="SSF64288">
    <property type="entry name" value="Chorismate lyase-like"/>
    <property type="match status" value="1"/>
</dbReference>
<dbReference type="Gene3D" id="3.40.1410.10">
    <property type="entry name" value="Chorismate lyase-like"/>
    <property type="match status" value="1"/>
</dbReference>
<feature type="domain" description="HTH gntR-type" evidence="5">
    <location>
        <begin position="3"/>
        <end position="71"/>
    </location>
</feature>
<dbReference type="InterPro" id="IPR050679">
    <property type="entry name" value="Bact_HTH_transcr_reg"/>
</dbReference>
<dbReference type="SMART" id="SM00345">
    <property type="entry name" value="HTH_GNTR"/>
    <property type="match status" value="1"/>
</dbReference>
<name>A0A939PI03_9ACTN</name>
<organism evidence="6 7">
    <name type="scientific">Actinomadura barringtoniae</name>
    <dbReference type="NCBI Taxonomy" id="1427535"/>
    <lineage>
        <taxon>Bacteria</taxon>
        <taxon>Bacillati</taxon>
        <taxon>Actinomycetota</taxon>
        <taxon>Actinomycetes</taxon>
        <taxon>Streptosporangiales</taxon>
        <taxon>Thermomonosporaceae</taxon>
        <taxon>Actinomadura</taxon>
    </lineage>
</organism>
<dbReference type="InterPro" id="IPR000524">
    <property type="entry name" value="Tscrpt_reg_HTH_GntR"/>
</dbReference>